<dbReference type="EMBL" id="AZCV01000001">
    <property type="protein sequence ID" value="KRK38687.1"/>
    <property type="molecule type" value="Genomic_DNA"/>
</dbReference>
<dbReference type="Proteomes" id="UP000050909">
    <property type="component" value="Unassembled WGS sequence"/>
</dbReference>
<organism evidence="1 2">
    <name type="scientific">Amylolactobacillus amylotrophicus DSM 20534</name>
    <dbReference type="NCBI Taxonomy" id="1423722"/>
    <lineage>
        <taxon>Bacteria</taxon>
        <taxon>Bacillati</taxon>
        <taxon>Bacillota</taxon>
        <taxon>Bacilli</taxon>
        <taxon>Lactobacillales</taxon>
        <taxon>Lactobacillaceae</taxon>
        <taxon>Amylolactobacillus</taxon>
    </lineage>
</organism>
<sequence length="78" mass="9277">MEKVVTKDRYDYEAWSNQVLDGLVFEYRLSEVEAISVLSHQKTLVNKLFNEFTQNPEFSFSETLDRLMDDDLENDCYN</sequence>
<comment type="caution">
    <text evidence="1">The sequence shown here is derived from an EMBL/GenBank/DDBJ whole genome shotgun (WGS) entry which is preliminary data.</text>
</comment>
<proteinExistence type="predicted"/>
<evidence type="ECO:0000313" key="1">
    <source>
        <dbReference type="EMBL" id="KRK38687.1"/>
    </source>
</evidence>
<reference evidence="1 2" key="1">
    <citation type="journal article" date="2015" name="Genome Announc.">
        <title>Expanding the biotechnology potential of lactobacilli through comparative genomics of 213 strains and associated genera.</title>
        <authorList>
            <person name="Sun Z."/>
            <person name="Harris H.M."/>
            <person name="McCann A."/>
            <person name="Guo C."/>
            <person name="Argimon S."/>
            <person name="Zhang W."/>
            <person name="Yang X."/>
            <person name="Jeffery I.B."/>
            <person name="Cooney J.C."/>
            <person name="Kagawa T.F."/>
            <person name="Liu W."/>
            <person name="Song Y."/>
            <person name="Salvetti E."/>
            <person name="Wrobel A."/>
            <person name="Rasinkangas P."/>
            <person name="Parkhill J."/>
            <person name="Rea M.C."/>
            <person name="O'Sullivan O."/>
            <person name="Ritari J."/>
            <person name="Douillard F.P."/>
            <person name="Paul Ross R."/>
            <person name="Yang R."/>
            <person name="Briner A.E."/>
            <person name="Felis G.E."/>
            <person name="de Vos W.M."/>
            <person name="Barrangou R."/>
            <person name="Klaenhammer T.R."/>
            <person name="Caufield P.W."/>
            <person name="Cui Y."/>
            <person name="Zhang H."/>
            <person name="O'Toole P.W."/>
        </authorList>
    </citation>
    <scope>NUCLEOTIDE SEQUENCE [LARGE SCALE GENOMIC DNA]</scope>
    <source>
        <strain evidence="1 2">DSM 20534</strain>
    </source>
</reference>
<dbReference type="PATRIC" id="fig|1423722.3.peg.382"/>
<protein>
    <submittedName>
        <fullName evidence="1">Uncharacterized protein</fullName>
    </submittedName>
</protein>
<name>A0A0R1GX97_9LACO</name>
<accession>A0A0R1GX97</accession>
<keyword evidence="2" id="KW-1185">Reference proteome</keyword>
<dbReference type="AlphaFoldDB" id="A0A0R1GX97"/>
<evidence type="ECO:0000313" key="2">
    <source>
        <dbReference type="Proteomes" id="UP000050909"/>
    </source>
</evidence>
<dbReference type="RefSeq" id="WP_054745292.1">
    <property type="nucleotide sequence ID" value="NZ_AZCV01000001.1"/>
</dbReference>
<gene>
    <name evidence="1" type="ORF">FC62_GL000375</name>
</gene>